<protein>
    <recommendedName>
        <fullName evidence="3">SH2 domain-containing protein</fullName>
    </recommendedName>
</protein>
<dbReference type="AlphaFoldDB" id="A0A811JUG3"/>
<keyword evidence="1" id="KW-0727">SH2 domain</keyword>
<dbReference type="PANTHER" id="PTHR31128:SF9">
    <property type="entry name" value="DUF3444 DOMAIN-CONTAINING PROTEIN-RELATED"/>
    <property type="match status" value="1"/>
</dbReference>
<comment type="caution">
    <text evidence="4">The sequence shown here is derived from an EMBL/GenBank/DDBJ whole genome shotgun (WGS) entry which is preliminary data.</text>
</comment>
<dbReference type="Proteomes" id="UP000614601">
    <property type="component" value="Unassembled WGS sequence"/>
</dbReference>
<organism evidence="4 5">
    <name type="scientific">Bursaphelenchus okinawaensis</name>
    <dbReference type="NCBI Taxonomy" id="465554"/>
    <lineage>
        <taxon>Eukaryota</taxon>
        <taxon>Metazoa</taxon>
        <taxon>Ecdysozoa</taxon>
        <taxon>Nematoda</taxon>
        <taxon>Chromadorea</taxon>
        <taxon>Rhabditida</taxon>
        <taxon>Tylenchina</taxon>
        <taxon>Tylenchomorpha</taxon>
        <taxon>Aphelenchoidea</taxon>
        <taxon>Aphelenchoididae</taxon>
        <taxon>Bursaphelenchus</taxon>
    </lineage>
</organism>
<feature type="domain" description="SH2" evidence="3">
    <location>
        <begin position="139"/>
        <end position="234"/>
    </location>
</feature>
<dbReference type="EMBL" id="CAJFCW020000001">
    <property type="protein sequence ID" value="CAG9084325.1"/>
    <property type="molecule type" value="Genomic_DNA"/>
</dbReference>
<dbReference type="Proteomes" id="UP000783686">
    <property type="component" value="Unassembled WGS sequence"/>
</dbReference>
<dbReference type="PANTHER" id="PTHR31128">
    <property type="entry name" value="PROTEIN CBR-CLEC-135-RELATED"/>
    <property type="match status" value="1"/>
</dbReference>
<evidence type="ECO:0000313" key="4">
    <source>
        <dbReference type="EMBL" id="CAD5207097.1"/>
    </source>
</evidence>
<sequence length="274" mass="31127">MSQNRRIKASRETEAYENFCATRSNKRRERQSSSSVDPSEVSCCVHGTPCETSRSMGSTGRSRREVRLPSEKSEDKVHGMGVAYKRRHRYQNAGLTGPAGGVCPPKSPATLALTAKAEKLHPKVEKYALERPSDALLKYYIGNKSKREAEKLCYHRGSFRIYHRYPTGKLKDFDSLLGQIPLFVAYRGVNGARRHWPILTRQRPYSKDQLYVGTKITPPIYFDTLAGLVFYYAKCVAIYKNAQQKLPDRFPVWLSTDPEEVTVAWEPPSFAQSV</sequence>
<gene>
    <name evidence="4" type="ORF">BOKJ2_LOCUS1781</name>
</gene>
<evidence type="ECO:0000256" key="2">
    <source>
        <dbReference type="SAM" id="MobiDB-lite"/>
    </source>
</evidence>
<proteinExistence type="predicted"/>
<name>A0A811JUG3_9BILA</name>
<dbReference type="EMBL" id="CAJFDH010000001">
    <property type="protein sequence ID" value="CAD5207097.1"/>
    <property type="molecule type" value="Genomic_DNA"/>
</dbReference>
<keyword evidence="5" id="KW-1185">Reference proteome</keyword>
<feature type="compositionally biased region" description="Basic and acidic residues" evidence="2">
    <location>
        <begin position="62"/>
        <end position="78"/>
    </location>
</feature>
<evidence type="ECO:0000313" key="5">
    <source>
        <dbReference type="Proteomes" id="UP000614601"/>
    </source>
</evidence>
<feature type="region of interest" description="Disordered" evidence="2">
    <location>
        <begin position="1"/>
        <end position="78"/>
    </location>
</feature>
<evidence type="ECO:0000259" key="3">
    <source>
        <dbReference type="PROSITE" id="PS50001"/>
    </source>
</evidence>
<feature type="compositionally biased region" description="Low complexity" evidence="2">
    <location>
        <begin position="32"/>
        <end position="45"/>
    </location>
</feature>
<evidence type="ECO:0000256" key="1">
    <source>
        <dbReference type="PROSITE-ProRule" id="PRU00191"/>
    </source>
</evidence>
<accession>A0A811JUG3</accession>
<dbReference type="PROSITE" id="PS50001">
    <property type="entry name" value="SH2"/>
    <property type="match status" value="1"/>
</dbReference>
<reference evidence="4" key="1">
    <citation type="submission" date="2020-09" db="EMBL/GenBank/DDBJ databases">
        <authorList>
            <person name="Kikuchi T."/>
        </authorList>
    </citation>
    <scope>NUCLEOTIDE SEQUENCE</scope>
    <source>
        <strain evidence="4">SH1</strain>
    </source>
</reference>
<dbReference type="OrthoDB" id="5794584at2759"/>
<dbReference type="InterPro" id="IPR000980">
    <property type="entry name" value="SH2"/>
</dbReference>